<sequence length="130" mass="14538">MYCMFGSSRISVRIARRSWCSNHCLLVVSVSRVGVVSCRVVYYSFALSCYACPVFFWFCFCSPSPVFGVAMWSVFCSRCRWGLRCITSVLAAESHRWSLFRLALALFPSKAALDGCICVVRNASASVVSR</sequence>
<dbReference type="AlphaFoldDB" id="A0A371D7B4"/>
<evidence type="ECO:0000313" key="2">
    <source>
        <dbReference type="EMBL" id="RDX48436.1"/>
    </source>
</evidence>
<accession>A0A371D7B4</accession>
<protein>
    <submittedName>
        <fullName evidence="2">Uncharacterized protein</fullName>
    </submittedName>
</protein>
<organism evidence="2 3">
    <name type="scientific">Lentinus brumalis</name>
    <dbReference type="NCBI Taxonomy" id="2498619"/>
    <lineage>
        <taxon>Eukaryota</taxon>
        <taxon>Fungi</taxon>
        <taxon>Dikarya</taxon>
        <taxon>Basidiomycota</taxon>
        <taxon>Agaricomycotina</taxon>
        <taxon>Agaricomycetes</taxon>
        <taxon>Polyporales</taxon>
        <taxon>Polyporaceae</taxon>
        <taxon>Lentinus</taxon>
    </lineage>
</organism>
<keyword evidence="1" id="KW-0472">Membrane</keyword>
<dbReference type="Proteomes" id="UP000256964">
    <property type="component" value="Unassembled WGS sequence"/>
</dbReference>
<evidence type="ECO:0000313" key="3">
    <source>
        <dbReference type="Proteomes" id="UP000256964"/>
    </source>
</evidence>
<keyword evidence="1" id="KW-0812">Transmembrane</keyword>
<proteinExistence type="predicted"/>
<name>A0A371D7B4_9APHY</name>
<dbReference type="EMBL" id="KZ857411">
    <property type="protein sequence ID" value="RDX48436.1"/>
    <property type="molecule type" value="Genomic_DNA"/>
</dbReference>
<reference evidence="2 3" key="1">
    <citation type="journal article" date="2018" name="Biotechnol. Biofuels">
        <title>Integrative visual omics of the white-rot fungus Polyporus brumalis exposes the biotechnological potential of its oxidative enzymes for delignifying raw plant biomass.</title>
        <authorList>
            <person name="Miyauchi S."/>
            <person name="Rancon A."/>
            <person name="Drula E."/>
            <person name="Hage H."/>
            <person name="Chaduli D."/>
            <person name="Favel A."/>
            <person name="Grisel S."/>
            <person name="Henrissat B."/>
            <person name="Herpoel-Gimbert I."/>
            <person name="Ruiz-Duenas F.J."/>
            <person name="Chevret D."/>
            <person name="Hainaut M."/>
            <person name="Lin J."/>
            <person name="Wang M."/>
            <person name="Pangilinan J."/>
            <person name="Lipzen A."/>
            <person name="Lesage-Meessen L."/>
            <person name="Navarro D."/>
            <person name="Riley R."/>
            <person name="Grigoriev I.V."/>
            <person name="Zhou S."/>
            <person name="Raouche S."/>
            <person name="Rosso M.N."/>
        </authorList>
    </citation>
    <scope>NUCLEOTIDE SEQUENCE [LARGE SCALE GENOMIC DNA]</scope>
    <source>
        <strain evidence="2 3">BRFM 1820</strain>
    </source>
</reference>
<feature type="transmembrane region" description="Helical" evidence="1">
    <location>
        <begin position="20"/>
        <end position="42"/>
    </location>
</feature>
<evidence type="ECO:0000256" key="1">
    <source>
        <dbReference type="SAM" id="Phobius"/>
    </source>
</evidence>
<feature type="transmembrane region" description="Helical" evidence="1">
    <location>
        <begin position="54"/>
        <end position="75"/>
    </location>
</feature>
<keyword evidence="3" id="KW-1185">Reference proteome</keyword>
<keyword evidence="1" id="KW-1133">Transmembrane helix</keyword>
<gene>
    <name evidence="2" type="ORF">OH76DRAFT_653727</name>
</gene>